<reference evidence="10" key="1">
    <citation type="journal article" date="2023" name="Science">
        <title>Genome structures resolve the early diversification of teleost fishes.</title>
        <authorList>
            <person name="Parey E."/>
            <person name="Louis A."/>
            <person name="Montfort J."/>
            <person name="Bouchez O."/>
            <person name="Roques C."/>
            <person name="Iampietro C."/>
            <person name="Lluch J."/>
            <person name="Castinel A."/>
            <person name="Donnadieu C."/>
            <person name="Desvignes T."/>
            <person name="Floi Bucao C."/>
            <person name="Jouanno E."/>
            <person name="Wen M."/>
            <person name="Mejri S."/>
            <person name="Dirks R."/>
            <person name="Jansen H."/>
            <person name="Henkel C."/>
            <person name="Chen W.J."/>
            <person name="Zahm M."/>
            <person name="Cabau C."/>
            <person name="Klopp C."/>
            <person name="Thompson A.W."/>
            <person name="Robinson-Rechavi M."/>
            <person name="Braasch I."/>
            <person name="Lecointre G."/>
            <person name="Bobe J."/>
            <person name="Postlethwait J.H."/>
            <person name="Berthelot C."/>
            <person name="Roest Crollius H."/>
            <person name="Guiguen Y."/>
        </authorList>
    </citation>
    <scope>NUCLEOTIDE SEQUENCE</scope>
    <source>
        <strain evidence="10">Concon-B</strain>
    </source>
</reference>
<keyword evidence="5" id="KW-1015">Disulfide bond</keyword>
<dbReference type="SUPFAM" id="SSF49842">
    <property type="entry name" value="TNF-like"/>
    <property type="match status" value="1"/>
</dbReference>
<dbReference type="AlphaFoldDB" id="A0A9Q1D2R5"/>
<dbReference type="GO" id="GO:0016020">
    <property type="term" value="C:membrane"/>
    <property type="evidence" value="ECO:0007669"/>
    <property type="project" value="InterPro"/>
</dbReference>
<comment type="subcellular location">
    <subcellularLocation>
        <location evidence="1">Secreted</location>
    </subcellularLocation>
</comment>
<evidence type="ECO:0000313" key="10">
    <source>
        <dbReference type="EMBL" id="KAJ8256133.1"/>
    </source>
</evidence>
<dbReference type="GO" id="GO:0005164">
    <property type="term" value="F:tumor necrosis factor receptor binding"/>
    <property type="evidence" value="ECO:0007669"/>
    <property type="project" value="InterPro"/>
</dbReference>
<comment type="caution">
    <text evidence="10">The sequence shown here is derived from an EMBL/GenBank/DDBJ whole genome shotgun (WGS) entry which is preliminary data.</text>
</comment>
<keyword evidence="8" id="KW-0472">Membrane</keyword>
<dbReference type="GO" id="GO:0030890">
    <property type="term" value="P:positive regulation of B cell proliferation"/>
    <property type="evidence" value="ECO:0007669"/>
    <property type="project" value="TreeGrafter"/>
</dbReference>
<dbReference type="EMBL" id="JAFJMO010000015">
    <property type="protein sequence ID" value="KAJ8256133.1"/>
    <property type="molecule type" value="Genomic_DNA"/>
</dbReference>
<dbReference type="InterPro" id="IPR006052">
    <property type="entry name" value="TNF_dom"/>
</dbReference>
<keyword evidence="3" id="KW-0202">Cytokine</keyword>
<dbReference type="PANTHER" id="PTHR15151">
    <property type="entry name" value="PROTEIN EIGER"/>
    <property type="match status" value="1"/>
</dbReference>
<keyword evidence="8" id="KW-0812">Transmembrane</keyword>
<evidence type="ECO:0000256" key="2">
    <source>
        <dbReference type="ARBA" id="ARBA00008670"/>
    </source>
</evidence>
<evidence type="ECO:0000256" key="8">
    <source>
        <dbReference type="SAM" id="Phobius"/>
    </source>
</evidence>
<dbReference type="InterPro" id="IPR008983">
    <property type="entry name" value="Tumour_necrosis_fac-like_dom"/>
</dbReference>
<dbReference type="OrthoDB" id="5947373at2759"/>
<gene>
    <name evidence="10" type="ORF">COCON_G00199970</name>
</gene>
<evidence type="ECO:0000256" key="1">
    <source>
        <dbReference type="ARBA" id="ARBA00004613"/>
    </source>
</evidence>
<name>A0A9Q1D2R5_CONCO</name>
<evidence type="ECO:0000259" key="9">
    <source>
        <dbReference type="PROSITE" id="PS50049"/>
    </source>
</evidence>
<dbReference type="PROSITE" id="PS50049">
    <property type="entry name" value="THD_2"/>
    <property type="match status" value="1"/>
</dbReference>
<dbReference type="GO" id="GO:0005125">
    <property type="term" value="F:cytokine activity"/>
    <property type="evidence" value="ECO:0007669"/>
    <property type="project" value="UniProtKB-KW"/>
</dbReference>
<feature type="region of interest" description="Disordered" evidence="7">
    <location>
        <begin position="57"/>
        <end position="94"/>
    </location>
</feature>
<keyword evidence="8" id="KW-1133">Transmembrane helix</keyword>
<dbReference type="InterPro" id="IPR051748">
    <property type="entry name" value="TNF_Ligand_Superfamily"/>
</dbReference>
<keyword evidence="6" id="KW-0325">Glycoprotein</keyword>
<evidence type="ECO:0000256" key="4">
    <source>
        <dbReference type="ARBA" id="ARBA00022525"/>
    </source>
</evidence>
<dbReference type="PANTHER" id="PTHR15151:SF24">
    <property type="entry name" value="A PROLIFERATION-INDUCING LIGAND-LIKE PROTEIN-RELATED"/>
    <property type="match status" value="1"/>
</dbReference>
<evidence type="ECO:0000313" key="11">
    <source>
        <dbReference type="Proteomes" id="UP001152803"/>
    </source>
</evidence>
<dbReference type="Pfam" id="PF00229">
    <property type="entry name" value="TNF"/>
    <property type="match status" value="1"/>
</dbReference>
<evidence type="ECO:0000256" key="3">
    <source>
        <dbReference type="ARBA" id="ARBA00022514"/>
    </source>
</evidence>
<sequence>MASAVPGSAHGAQQLSRAVLALTVFTITSSSLCALALLHTMALQAEVAALRGEVLRRREEDRRGPAPQLSRDGGEGLRLSGEMGSGLGKVPAHPQHGTLAVRKRRADPAEVATVLHPCLHMMPDSKRSLIEKDSQTAIPWQAGLRRGSALEQDNDTILVNEEGFYFVYGQVYYMDKTFAMGHVITRRKQTVVGDELRTVTLFRCIQSMDAQYPFNTCYTAGVVKLEAGDRLELLIPRKTPKILLDGDSTFFGAVRLA</sequence>
<protein>
    <recommendedName>
        <fullName evidence="9">THD domain-containing protein</fullName>
    </recommendedName>
</protein>
<keyword evidence="4" id="KW-0964">Secreted</keyword>
<evidence type="ECO:0000256" key="6">
    <source>
        <dbReference type="ARBA" id="ARBA00023180"/>
    </source>
</evidence>
<evidence type="ECO:0000256" key="5">
    <source>
        <dbReference type="ARBA" id="ARBA00023157"/>
    </source>
</evidence>
<feature type="domain" description="THD" evidence="9">
    <location>
        <begin position="117"/>
        <end position="256"/>
    </location>
</feature>
<dbReference type="GO" id="GO:0005615">
    <property type="term" value="C:extracellular space"/>
    <property type="evidence" value="ECO:0007669"/>
    <property type="project" value="UniProtKB-KW"/>
</dbReference>
<dbReference type="Gene3D" id="2.60.120.40">
    <property type="match status" value="1"/>
</dbReference>
<feature type="transmembrane region" description="Helical" evidence="8">
    <location>
        <begin position="18"/>
        <end position="38"/>
    </location>
</feature>
<dbReference type="GO" id="GO:0006955">
    <property type="term" value="P:immune response"/>
    <property type="evidence" value="ECO:0007669"/>
    <property type="project" value="InterPro"/>
</dbReference>
<organism evidence="10 11">
    <name type="scientific">Conger conger</name>
    <name type="common">Conger eel</name>
    <name type="synonym">Muraena conger</name>
    <dbReference type="NCBI Taxonomy" id="82655"/>
    <lineage>
        <taxon>Eukaryota</taxon>
        <taxon>Metazoa</taxon>
        <taxon>Chordata</taxon>
        <taxon>Craniata</taxon>
        <taxon>Vertebrata</taxon>
        <taxon>Euteleostomi</taxon>
        <taxon>Actinopterygii</taxon>
        <taxon>Neopterygii</taxon>
        <taxon>Teleostei</taxon>
        <taxon>Anguilliformes</taxon>
        <taxon>Congridae</taxon>
        <taxon>Conger</taxon>
    </lineage>
</organism>
<evidence type="ECO:0000256" key="7">
    <source>
        <dbReference type="SAM" id="MobiDB-lite"/>
    </source>
</evidence>
<dbReference type="Proteomes" id="UP001152803">
    <property type="component" value="Unassembled WGS sequence"/>
</dbReference>
<comment type="similarity">
    <text evidence="2">Belongs to the tumor necrosis factor family.</text>
</comment>
<keyword evidence="11" id="KW-1185">Reference proteome</keyword>
<proteinExistence type="inferred from homology"/>
<accession>A0A9Q1D2R5</accession>